<protein>
    <submittedName>
        <fullName evidence="2">Uncharacterized protein</fullName>
    </submittedName>
</protein>
<evidence type="ECO:0000313" key="2">
    <source>
        <dbReference type="EMBL" id="WVZ11344.1"/>
    </source>
</evidence>
<evidence type="ECO:0000313" key="3">
    <source>
        <dbReference type="Proteomes" id="UP001374535"/>
    </source>
</evidence>
<name>A0AAQ3S0U5_VIGMU</name>
<dbReference type="AlphaFoldDB" id="A0AAQ3S0U5"/>
<accession>A0AAQ3S0U5</accession>
<reference evidence="2 3" key="1">
    <citation type="journal article" date="2023" name="Life. Sci Alliance">
        <title>Evolutionary insights into 3D genome organization and epigenetic landscape of Vigna mungo.</title>
        <authorList>
            <person name="Junaid A."/>
            <person name="Singh B."/>
            <person name="Bhatia S."/>
        </authorList>
    </citation>
    <scope>NUCLEOTIDE SEQUENCE [LARGE SCALE GENOMIC DNA]</scope>
    <source>
        <strain evidence="2">Urdbean</strain>
    </source>
</reference>
<evidence type="ECO:0000256" key="1">
    <source>
        <dbReference type="SAM" id="MobiDB-lite"/>
    </source>
</evidence>
<proteinExistence type="predicted"/>
<organism evidence="2 3">
    <name type="scientific">Vigna mungo</name>
    <name type="common">Black gram</name>
    <name type="synonym">Phaseolus mungo</name>
    <dbReference type="NCBI Taxonomy" id="3915"/>
    <lineage>
        <taxon>Eukaryota</taxon>
        <taxon>Viridiplantae</taxon>
        <taxon>Streptophyta</taxon>
        <taxon>Embryophyta</taxon>
        <taxon>Tracheophyta</taxon>
        <taxon>Spermatophyta</taxon>
        <taxon>Magnoliopsida</taxon>
        <taxon>eudicotyledons</taxon>
        <taxon>Gunneridae</taxon>
        <taxon>Pentapetalae</taxon>
        <taxon>rosids</taxon>
        <taxon>fabids</taxon>
        <taxon>Fabales</taxon>
        <taxon>Fabaceae</taxon>
        <taxon>Papilionoideae</taxon>
        <taxon>50 kb inversion clade</taxon>
        <taxon>NPAAA clade</taxon>
        <taxon>indigoferoid/millettioid clade</taxon>
        <taxon>Phaseoleae</taxon>
        <taxon>Vigna</taxon>
    </lineage>
</organism>
<sequence>MHGAATMLVYDKDETLGLEDSEGLALGKREKGFGKQRVIMDFTAAKKESENNSPTNPENPHQTLNSSSQLASTLDSSSKKLEEQQSHEFKIGLHLLVFLPHFNVLFLGN</sequence>
<feature type="region of interest" description="Disordered" evidence="1">
    <location>
        <begin position="43"/>
        <end position="83"/>
    </location>
</feature>
<gene>
    <name evidence="2" type="ORF">V8G54_015874</name>
</gene>
<dbReference type="EMBL" id="CP144696">
    <property type="protein sequence ID" value="WVZ11344.1"/>
    <property type="molecule type" value="Genomic_DNA"/>
</dbReference>
<dbReference type="Proteomes" id="UP001374535">
    <property type="component" value="Chromosome 5"/>
</dbReference>
<feature type="compositionally biased region" description="Low complexity" evidence="1">
    <location>
        <begin position="51"/>
        <end position="76"/>
    </location>
</feature>
<keyword evidence="3" id="KW-1185">Reference proteome</keyword>